<dbReference type="EMBL" id="AMQN01000619">
    <property type="status" value="NOT_ANNOTATED_CDS"/>
    <property type="molecule type" value="Genomic_DNA"/>
</dbReference>
<evidence type="ECO:0008006" key="5">
    <source>
        <dbReference type="Google" id="ProtNLM"/>
    </source>
</evidence>
<dbReference type="STRING" id="283909.R7VJ94"/>
<organism evidence="2">
    <name type="scientific">Capitella teleta</name>
    <name type="common">Polychaete worm</name>
    <dbReference type="NCBI Taxonomy" id="283909"/>
    <lineage>
        <taxon>Eukaryota</taxon>
        <taxon>Metazoa</taxon>
        <taxon>Spiralia</taxon>
        <taxon>Lophotrochozoa</taxon>
        <taxon>Annelida</taxon>
        <taxon>Polychaeta</taxon>
        <taxon>Sedentaria</taxon>
        <taxon>Scolecida</taxon>
        <taxon>Capitellidae</taxon>
        <taxon>Capitella</taxon>
    </lineage>
</organism>
<feature type="region of interest" description="Disordered" evidence="1">
    <location>
        <begin position="202"/>
        <end position="222"/>
    </location>
</feature>
<proteinExistence type="predicted"/>
<sequence length="419" mass="46760">MHFSVNLDIKANELVVGNVHGDLFIYKGEDSKPWLTSSGLGMTTCLEIGDVCNHKMNYLITLSAEGWCNIFNIKGGPTSQLVDTGDENAEEVRQLRPNYKRHLAANSKVILIADIDGDGLNELVIGYTDRRVRAYRWKEGGDTVANVASLNGQFVLVEDWQLAGQIGSLSVNTRPDGWQDIMVSQPGGTFVTLLGLNPECTRSRHDSKKYDGEETESNTSEPYLMYHPLGSARARNPGVTTEIVGSISRRKRGEESSVPNFSAICTLDGTLTLVDDDKILWSVYVDHQLFSLAKLDITGDGTEEVVACSWDGQTYMLNLDKDVVRFHFRENVAAFCAGYYGMGSGNDVPCLIYATFNNRLIVYHNIEMYRIASTNLLKSMDREGEVLDLMNVLNCDASNPAQVRQFYKWCLYGYHPKDK</sequence>
<reference evidence="4" key="1">
    <citation type="submission" date="2012-12" db="EMBL/GenBank/DDBJ databases">
        <authorList>
            <person name="Hellsten U."/>
            <person name="Grimwood J."/>
            <person name="Chapman J.A."/>
            <person name="Shapiro H."/>
            <person name="Aerts A."/>
            <person name="Otillar R.P."/>
            <person name="Terry A.Y."/>
            <person name="Boore J.L."/>
            <person name="Simakov O."/>
            <person name="Marletaz F."/>
            <person name="Cho S.-J."/>
            <person name="Edsinger-Gonzales E."/>
            <person name="Havlak P."/>
            <person name="Kuo D.-H."/>
            <person name="Larsson T."/>
            <person name="Lv J."/>
            <person name="Arendt D."/>
            <person name="Savage R."/>
            <person name="Osoegawa K."/>
            <person name="de Jong P."/>
            <person name="Lindberg D.R."/>
            <person name="Seaver E.C."/>
            <person name="Weisblat D.A."/>
            <person name="Putnam N.H."/>
            <person name="Grigoriev I.V."/>
            <person name="Rokhsar D.S."/>
        </authorList>
    </citation>
    <scope>NUCLEOTIDE SEQUENCE</scope>
    <source>
        <strain evidence="4">I ESC-2004</strain>
    </source>
</reference>
<dbReference type="EnsemblMetazoa" id="CapteT227809">
    <property type="protein sequence ID" value="CapteP227809"/>
    <property type="gene ID" value="CapteG227809"/>
</dbReference>
<dbReference type="HOGENOM" id="CLU_021730_0_0_1"/>
<dbReference type="PANTHER" id="PTHR16317:SF1">
    <property type="entry name" value="KICSTOR COMPLEX PROTEIN ITFG2"/>
    <property type="match status" value="1"/>
</dbReference>
<dbReference type="EMBL" id="KB293180">
    <property type="protein sequence ID" value="ELU16416.1"/>
    <property type="molecule type" value="Genomic_DNA"/>
</dbReference>
<dbReference type="GO" id="GO:0032006">
    <property type="term" value="P:regulation of TOR signaling"/>
    <property type="evidence" value="ECO:0007669"/>
    <property type="project" value="TreeGrafter"/>
</dbReference>
<gene>
    <name evidence="2" type="ORF">CAPTEDRAFT_227809</name>
</gene>
<evidence type="ECO:0000313" key="3">
    <source>
        <dbReference type="EnsemblMetazoa" id="CapteP227809"/>
    </source>
</evidence>
<dbReference type="OrthoDB" id="9996127at2759"/>
<evidence type="ECO:0000313" key="2">
    <source>
        <dbReference type="EMBL" id="ELU16416.1"/>
    </source>
</evidence>
<reference evidence="3" key="3">
    <citation type="submission" date="2015-06" db="UniProtKB">
        <authorList>
            <consortium name="EnsemblMetazoa"/>
        </authorList>
    </citation>
    <scope>IDENTIFICATION</scope>
</reference>
<reference evidence="2 4" key="2">
    <citation type="journal article" date="2013" name="Nature">
        <title>Insights into bilaterian evolution from three spiralian genomes.</title>
        <authorList>
            <person name="Simakov O."/>
            <person name="Marletaz F."/>
            <person name="Cho S.J."/>
            <person name="Edsinger-Gonzales E."/>
            <person name="Havlak P."/>
            <person name="Hellsten U."/>
            <person name="Kuo D.H."/>
            <person name="Larsson T."/>
            <person name="Lv J."/>
            <person name="Arendt D."/>
            <person name="Savage R."/>
            <person name="Osoegawa K."/>
            <person name="de Jong P."/>
            <person name="Grimwood J."/>
            <person name="Chapman J.A."/>
            <person name="Shapiro H."/>
            <person name="Aerts A."/>
            <person name="Otillar R.P."/>
            <person name="Terry A.Y."/>
            <person name="Boore J.L."/>
            <person name="Grigoriev I.V."/>
            <person name="Lindberg D.R."/>
            <person name="Seaver E.C."/>
            <person name="Weisblat D.A."/>
            <person name="Putnam N.H."/>
            <person name="Rokhsar D.S."/>
        </authorList>
    </citation>
    <scope>NUCLEOTIDE SEQUENCE</scope>
    <source>
        <strain evidence="2 4">I ESC-2004</strain>
    </source>
</reference>
<name>R7VJ94_CAPTE</name>
<evidence type="ECO:0000313" key="4">
    <source>
        <dbReference type="Proteomes" id="UP000014760"/>
    </source>
</evidence>
<dbReference type="InterPro" id="IPR028994">
    <property type="entry name" value="Integrin_alpha_N"/>
</dbReference>
<accession>R7VJ94</accession>
<keyword evidence="4" id="KW-1185">Reference proteome</keyword>
<protein>
    <recommendedName>
        <fullName evidence="5">Integrin alpha FG-GAP repeat containing 2</fullName>
    </recommendedName>
</protein>
<evidence type="ECO:0000256" key="1">
    <source>
        <dbReference type="SAM" id="MobiDB-lite"/>
    </source>
</evidence>
<dbReference type="PANTHER" id="PTHR16317">
    <property type="entry name" value="INTEGRIN ALPHA REPEAT DOMAIN-CONTAINING"/>
    <property type="match status" value="1"/>
</dbReference>
<feature type="compositionally biased region" description="Basic and acidic residues" evidence="1">
    <location>
        <begin position="202"/>
        <end position="212"/>
    </location>
</feature>
<dbReference type="Proteomes" id="UP000014760">
    <property type="component" value="Unassembled WGS sequence"/>
</dbReference>
<dbReference type="Pfam" id="PF15907">
    <property type="entry name" value="Itfg2"/>
    <property type="match status" value="1"/>
</dbReference>
<dbReference type="AlphaFoldDB" id="R7VJ94"/>
<dbReference type="OMA" id="LNKWECA"/>
<dbReference type="InterPro" id="IPR031793">
    <property type="entry name" value="KICSTOR_ITFG2"/>
</dbReference>
<dbReference type="SUPFAM" id="SSF69318">
    <property type="entry name" value="Integrin alpha N-terminal domain"/>
    <property type="match status" value="1"/>
</dbReference>